<dbReference type="AlphaFoldDB" id="A0A3N1P4V9"/>
<evidence type="ECO:0000313" key="2">
    <source>
        <dbReference type="Proteomes" id="UP000273643"/>
    </source>
</evidence>
<evidence type="ECO:0000313" key="1">
    <source>
        <dbReference type="EMBL" id="ROQ19866.1"/>
    </source>
</evidence>
<dbReference type="EMBL" id="RJUK01000001">
    <property type="protein sequence ID" value="ROQ19866.1"/>
    <property type="molecule type" value="Genomic_DNA"/>
</dbReference>
<reference evidence="1 2" key="1">
    <citation type="submission" date="2018-11" db="EMBL/GenBank/DDBJ databases">
        <title>Genomic Encyclopedia of Type Strains, Phase IV (KMG-IV): sequencing the most valuable type-strain genomes for metagenomic binning, comparative biology and taxonomic classification.</title>
        <authorList>
            <person name="Goeker M."/>
        </authorList>
    </citation>
    <scope>NUCLEOTIDE SEQUENCE [LARGE SCALE GENOMIC DNA]</scope>
    <source>
        <strain evidence="1 2">DSM 16974</strain>
    </source>
</reference>
<proteinExistence type="predicted"/>
<dbReference type="RefSeq" id="WP_123637150.1">
    <property type="nucleotide sequence ID" value="NZ_RJUK01000001.1"/>
</dbReference>
<accession>A0A3N1P4V9</accession>
<dbReference type="NCBIfam" id="NF038232">
    <property type="entry name" value="STM3845_fam"/>
    <property type="match status" value="1"/>
</dbReference>
<sequence>MEDPRVEFLESIAFDRLRVELTSSPIVLLCGGKVPVKESPSDPDPQVRSVRHALTNRHTSYECFRPEEITDWQTDGIFHNLMEFEEELSAICSLIVIVLESEGAIAELGAFSQVEDVSNRLMVVVSNRAMEENSFINLGILRHVTKNRAGSVASYPWVIEKDRSQAFCLEESVLNDIELDIEKRLSKLSKSPTFKPQSEAHKVVVIFHLIEIFNALKLSEISEYLAYFNISIVLDSLRRKLFLLEKFKLVKREEYSDSTFYVVTGDFHKVRFSPVEGRKIDLLRISVDCMKYYEANRDRHRLGALKSVRKGG</sequence>
<name>A0A3N1P4V9_9GAMM</name>
<comment type="caution">
    <text evidence="1">The sequence shown here is derived from an EMBL/GenBank/DDBJ whole genome shotgun (WGS) entry which is preliminary data.</text>
</comment>
<organism evidence="1 2">
    <name type="scientific">Marinimicrobium koreense</name>
    <dbReference type="NCBI Taxonomy" id="306545"/>
    <lineage>
        <taxon>Bacteria</taxon>
        <taxon>Pseudomonadati</taxon>
        <taxon>Pseudomonadota</taxon>
        <taxon>Gammaproteobacteria</taxon>
        <taxon>Cellvibrionales</taxon>
        <taxon>Cellvibrionaceae</taxon>
        <taxon>Marinimicrobium</taxon>
    </lineage>
</organism>
<protein>
    <submittedName>
        <fullName evidence="1">Uncharacterized protein</fullName>
    </submittedName>
</protein>
<gene>
    <name evidence="1" type="ORF">EDC38_0457</name>
</gene>
<keyword evidence="2" id="KW-1185">Reference proteome</keyword>
<dbReference type="InterPro" id="IPR049725">
    <property type="entry name" value="STM3845-like"/>
</dbReference>
<dbReference type="OrthoDB" id="9157388at2"/>
<dbReference type="Proteomes" id="UP000273643">
    <property type="component" value="Unassembled WGS sequence"/>
</dbReference>